<accession>A0A418R2M4</accession>
<name>A0A418R2M4_9BACT</name>
<dbReference type="RefSeq" id="WP_119654950.1">
    <property type="nucleotide sequence ID" value="NZ_JBHUOI010000019.1"/>
</dbReference>
<reference evidence="1 2" key="1">
    <citation type="submission" date="2018-09" db="EMBL/GenBank/DDBJ databases">
        <authorList>
            <person name="Zeman M."/>
            <person name="Pardy F."/>
        </authorList>
    </citation>
    <scope>NUCLEOTIDE SEQUENCE [LARGE SCALE GENOMIC DNA]</scope>
    <source>
        <strain evidence="1 2">CCM 8852</strain>
    </source>
</reference>
<protein>
    <recommendedName>
        <fullName evidence="3">DUF1828 domain-containing protein</fullName>
    </recommendedName>
</protein>
<gene>
    <name evidence="1" type="ORF">D0T11_06370</name>
</gene>
<evidence type="ECO:0000313" key="1">
    <source>
        <dbReference type="EMBL" id="RIY11780.1"/>
    </source>
</evidence>
<keyword evidence="2" id="KW-1185">Reference proteome</keyword>
<reference evidence="1 2" key="2">
    <citation type="submission" date="2019-01" db="EMBL/GenBank/DDBJ databases">
        <title>Hymenobacter humicola sp. nov., isolated from soils in Antarctica.</title>
        <authorList>
            <person name="Sedlacek I."/>
            <person name="Holochova P."/>
            <person name="Kralova S."/>
            <person name="Pantucek R."/>
            <person name="Stankova E."/>
            <person name="Vrbovska V."/>
            <person name="Kristofova L."/>
            <person name="Svec P."/>
            <person name="Busse H.-J."/>
        </authorList>
    </citation>
    <scope>NUCLEOTIDE SEQUENCE [LARGE SCALE GENOMIC DNA]</scope>
    <source>
        <strain evidence="1 2">CCM 8852</strain>
    </source>
</reference>
<comment type="caution">
    <text evidence="1">The sequence shown here is derived from an EMBL/GenBank/DDBJ whole genome shotgun (WGS) entry which is preliminary data.</text>
</comment>
<dbReference type="Proteomes" id="UP000284250">
    <property type="component" value="Unassembled WGS sequence"/>
</dbReference>
<dbReference type="AlphaFoldDB" id="A0A418R2M4"/>
<sequence>MPTSSASFEDLFHRVRQDYGQLWDFKLRGKTLEIITPHSTTTDKFVSVFLVAQDGDFVVSDGGFLAHGNYIETDMGESVCYNRMFEHLEVHYEIKQIMDTVGTLIYYKKTNEAARVSSLVLDVASFITGAVNASQVAFVPANEVAARRRFTGQANTYMREIFARREIRFNSRINDDIKTKYSVVLRHRTKVSLVSYVTGSDEYYFSNSISKANMGFELLVGTPVSDLINHRVALVDDVSAGYQAGAFAGHLRVLRKTCPVVLWSQKDELHSILESD</sequence>
<proteinExistence type="predicted"/>
<organism evidence="1 2">
    <name type="scientific">Hymenobacter rubripertinctus</name>
    <dbReference type="NCBI Taxonomy" id="2029981"/>
    <lineage>
        <taxon>Bacteria</taxon>
        <taxon>Pseudomonadati</taxon>
        <taxon>Bacteroidota</taxon>
        <taxon>Cytophagia</taxon>
        <taxon>Cytophagales</taxon>
        <taxon>Hymenobacteraceae</taxon>
        <taxon>Hymenobacter</taxon>
    </lineage>
</organism>
<evidence type="ECO:0008006" key="3">
    <source>
        <dbReference type="Google" id="ProtNLM"/>
    </source>
</evidence>
<dbReference type="EMBL" id="QYCN01000007">
    <property type="protein sequence ID" value="RIY11780.1"/>
    <property type="molecule type" value="Genomic_DNA"/>
</dbReference>
<dbReference type="OrthoDB" id="930585at2"/>
<evidence type="ECO:0000313" key="2">
    <source>
        <dbReference type="Proteomes" id="UP000284250"/>
    </source>
</evidence>